<dbReference type="GO" id="GO:0006094">
    <property type="term" value="P:gluconeogenesis"/>
    <property type="evidence" value="ECO:0007669"/>
    <property type="project" value="TreeGrafter"/>
</dbReference>
<dbReference type="PANTHER" id="PTHR11406">
    <property type="entry name" value="PHOSPHOGLYCERATE KINASE"/>
    <property type="match status" value="1"/>
</dbReference>
<dbReference type="GO" id="GO:0004618">
    <property type="term" value="F:phosphoglycerate kinase activity"/>
    <property type="evidence" value="ECO:0007669"/>
    <property type="project" value="UniProtKB-UniRule"/>
</dbReference>
<comment type="catalytic activity">
    <reaction evidence="1 13 16">
        <text>(2R)-3-phosphoglycerate + ATP = (2R)-3-phospho-glyceroyl phosphate + ADP</text>
        <dbReference type="Rhea" id="RHEA:14801"/>
        <dbReference type="ChEBI" id="CHEBI:30616"/>
        <dbReference type="ChEBI" id="CHEBI:57604"/>
        <dbReference type="ChEBI" id="CHEBI:58272"/>
        <dbReference type="ChEBI" id="CHEBI:456216"/>
        <dbReference type="EC" id="2.7.2.3"/>
    </reaction>
</comment>
<evidence type="ECO:0000256" key="14">
    <source>
        <dbReference type="PIRSR" id="PIRSR000724-1"/>
    </source>
</evidence>
<feature type="binding site" evidence="13 14">
    <location>
        <begin position="69"/>
        <end position="72"/>
    </location>
    <ligand>
        <name>substrate</name>
    </ligand>
</feature>
<comment type="similarity">
    <text evidence="4 13 16">Belongs to the phosphoglycerate kinase family.</text>
</comment>
<dbReference type="OrthoDB" id="9808460at2"/>
<evidence type="ECO:0000256" key="12">
    <source>
        <dbReference type="ARBA" id="ARBA00023152"/>
    </source>
</evidence>
<dbReference type="InterPro" id="IPR001576">
    <property type="entry name" value="Phosphoglycerate_kinase"/>
</dbReference>
<dbReference type="Pfam" id="PF00162">
    <property type="entry name" value="PGK"/>
    <property type="match status" value="1"/>
</dbReference>
<evidence type="ECO:0000256" key="15">
    <source>
        <dbReference type="PIRSR" id="PIRSR000724-2"/>
    </source>
</evidence>
<dbReference type="GO" id="GO:0006096">
    <property type="term" value="P:glycolytic process"/>
    <property type="evidence" value="ECO:0007669"/>
    <property type="project" value="UniProtKB-UniRule"/>
</dbReference>
<dbReference type="PANTHER" id="PTHR11406:SF23">
    <property type="entry name" value="PHOSPHOGLYCERATE KINASE 1, CHLOROPLASTIC-RELATED"/>
    <property type="match status" value="1"/>
</dbReference>
<evidence type="ECO:0000256" key="3">
    <source>
        <dbReference type="ARBA" id="ARBA00004838"/>
    </source>
</evidence>
<feature type="binding site" evidence="13 15">
    <location>
        <begin position="357"/>
        <end position="360"/>
    </location>
    <ligand>
        <name>ATP</name>
        <dbReference type="ChEBI" id="CHEBI:30616"/>
    </ligand>
</feature>
<dbReference type="EMBL" id="CP021886">
    <property type="protein sequence ID" value="AWI33789.1"/>
    <property type="molecule type" value="Genomic_DNA"/>
</dbReference>
<dbReference type="AlphaFoldDB" id="A0A2U8FC57"/>
<evidence type="ECO:0000256" key="8">
    <source>
        <dbReference type="ARBA" id="ARBA00022679"/>
    </source>
</evidence>
<feature type="binding site" evidence="13 15">
    <location>
        <position position="331"/>
    </location>
    <ligand>
        <name>ATP</name>
        <dbReference type="ChEBI" id="CHEBI:30616"/>
    </ligand>
</feature>
<feature type="binding site" evidence="14">
    <location>
        <position position="125"/>
    </location>
    <ligand>
        <name>(2R)-3-phosphoglycerate</name>
        <dbReference type="ChEBI" id="CHEBI:58272"/>
    </ligand>
</feature>
<evidence type="ECO:0000256" key="2">
    <source>
        <dbReference type="ARBA" id="ARBA00004496"/>
    </source>
</evidence>
<evidence type="ECO:0000256" key="7">
    <source>
        <dbReference type="ARBA" id="ARBA00022490"/>
    </source>
</evidence>
<dbReference type="RefSeq" id="WP_108910663.1">
    <property type="nucleotide sequence ID" value="NZ_CP021886.1"/>
</dbReference>
<dbReference type="GO" id="GO:0005829">
    <property type="term" value="C:cytosol"/>
    <property type="evidence" value="ECO:0007669"/>
    <property type="project" value="TreeGrafter"/>
</dbReference>
<proteinExistence type="inferred from homology"/>
<accession>A0A2U8FC57</accession>
<evidence type="ECO:0000256" key="13">
    <source>
        <dbReference type="HAMAP-Rule" id="MF_00145"/>
    </source>
</evidence>
<feature type="binding site" evidence="14">
    <location>
        <position position="158"/>
    </location>
    <ligand>
        <name>(2R)-3-phosphoglycerate</name>
        <dbReference type="ChEBI" id="CHEBI:58272"/>
    </ligand>
</feature>
<comment type="subunit">
    <text evidence="13">Monomer.</text>
</comment>
<evidence type="ECO:0000256" key="9">
    <source>
        <dbReference type="ARBA" id="ARBA00022741"/>
    </source>
</evidence>
<evidence type="ECO:0000256" key="6">
    <source>
        <dbReference type="ARBA" id="ARBA00016471"/>
    </source>
</evidence>
<dbReference type="Proteomes" id="UP000244890">
    <property type="component" value="Chromosome"/>
</dbReference>
<evidence type="ECO:0000256" key="5">
    <source>
        <dbReference type="ARBA" id="ARBA00013061"/>
    </source>
</evidence>
<sequence length="406" mass="45055">MIENIKRMQKVKNIREIDIKDKRILIRVDFNVPLDSELNINDDTRIREAIPTINYCIDNGAKSIILVSHLGRPKQRCEEFSLKTILKRLERLLLKDIVFVDNLDNAQITLNTLVDGSIILLENIRFYEGEEKNDDNLSQKLANLCDIFINDAFGTSHRKHSSTYGIAKYAKQKVAGLLLKKEIDSFAIALTNPLRPLLLIVGGSKVSSKLTLLNAILDIVDKIIIGGAMSNTFLKAVGYDTKASFVEDDLLEEARHILRSAKEKNVKIYLPVDVVSTDNVKDSKEIKITPAQDIPNGFMVVDIGPATVKLFNEVIRECETIIWNGPLGVYENQKFSRGTFSISHAIANTYAYSVIGGGDTADAVDKAGDKDNMSFTSTGGGAGLELLEGIVLPAFEVLDKKSEDRI</sequence>
<dbReference type="InterPro" id="IPR036043">
    <property type="entry name" value="Phosphoglycerate_kinase_sf"/>
</dbReference>
<comment type="subcellular location">
    <subcellularLocation>
        <location evidence="2 13">Cytoplasm</location>
    </subcellularLocation>
</comment>
<organism evidence="17 18">
    <name type="scientific">Helicobacter apodemus</name>
    <dbReference type="NCBI Taxonomy" id="135569"/>
    <lineage>
        <taxon>Bacteria</taxon>
        <taxon>Pseudomonadati</taxon>
        <taxon>Campylobacterota</taxon>
        <taxon>Epsilonproteobacteria</taxon>
        <taxon>Campylobacterales</taxon>
        <taxon>Helicobacteraceae</taxon>
        <taxon>Helicobacter</taxon>
    </lineage>
</organism>
<evidence type="ECO:0000256" key="11">
    <source>
        <dbReference type="ARBA" id="ARBA00022840"/>
    </source>
</evidence>
<evidence type="ECO:0000256" key="16">
    <source>
        <dbReference type="RuleBase" id="RU000532"/>
    </source>
</evidence>
<feature type="binding site" evidence="13">
    <location>
        <position position="158"/>
    </location>
    <ligand>
        <name>substrate</name>
    </ligand>
</feature>
<evidence type="ECO:0000313" key="18">
    <source>
        <dbReference type="Proteomes" id="UP000244890"/>
    </source>
</evidence>
<reference evidence="17 18" key="1">
    <citation type="submission" date="2017-06" db="EMBL/GenBank/DDBJ databases">
        <title>Complete genome of Helicobacter apodemus.</title>
        <authorList>
            <person name="Cho S."/>
        </authorList>
    </citation>
    <scope>NUCLEOTIDE SEQUENCE [LARGE SCALE GENOMIC DNA]</scope>
    <source>
        <strain evidence="18">SNUVETPUB-15-01</strain>
    </source>
</reference>
<dbReference type="EC" id="2.7.2.3" evidence="5 13"/>
<dbReference type="FunFam" id="3.40.50.1260:FF:000012">
    <property type="entry name" value="Phosphoglycerate kinase"/>
    <property type="match status" value="1"/>
</dbReference>
<keyword evidence="8 13" id="KW-0808">Transferase</keyword>
<comment type="pathway">
    <text evidence="3 13">Carbohydrate degradation; glycolysis; pyruvate from D-glyceraldehyde 3-phosphate: step 2/5.</text>
</comment>
<dbReference type="InterPro" id="IPR015824">
    <property type="entry name" value="Phosphoglycerate_kinase_N"/>
</dbReference>
<name>A0A2U8FC57_9HELI</name>
<dbReference type="PRINTS" id="PR00477">
    <property type="entry name" value="PHGLYCKINASE"/>
</dbReference>
<feature type="binding site" evidence="14">
    <location>
        <position position="45"/>
    </location>
    <ligand>
        <name>(2R)-3-phosphoglycerate</name>
        <dbReference type="ChEBI" id="CHEBI:58272"/>
    </ligand>
</feature>
<keyword evidence="7 13" id="KW-0963">Cytoplasm</keyword>
<keyword evidence="9 13" id="KW-0547">Nucleotide-binding</keyword>
<feature type="binding site" evidence="13 14">
    <location>
        <begin position="29"/>
        <end position="31"/>
    </location>
    <ligand>
        <name>substrate</name>
    </ligand>
</feature>
<evidence type="ECO:0000256" key="10">
    <source>
        <dbReference type="ARBA" id="ARBA00022777"/>
    </source>
</evidence>
<feature type="binding site" evidence="13">
    <location>
        <position position="125"/>
    </location>
    <ligand>
        <name>substrate</name>
    </ligand>
</feature>
<comment type="caution">
    <text evidence="13">Lacks conserved residue(s) required for the propagation of feature annotation.</text>
</comment>
<dbReference type="GO" id="GO:0005524">
    <property type="term" value="F:ATP binding"/>
    <property type="evidence" value="ECO:0007669"/>
    <property type="project" value="UniProtKB-KW"/>
</dbReference>
<keyword evidence="10 13" id="KW-0418">Kinase</keyword>
<dbReference type="Gene3D" id="3.40.50.1260">
    <property type="entry name" value="Phosphoglycerate kinase, N-terminal domain"/>
    <property type="match status" value="2"/>
</dbReference>
<feature type="binding site" evidence="13 15">
    <location>
        <position position="209"/>
    </location>
    <ligand>
        <name>ATP</name>
        <dbReference type="ChEBI" id="CHEBI:30616"/>
    </ligand>
</feature>
<evidence type="ECO:0000256" key="1">
    <source>
        <dbReference type="ARBA" id="ARBA00000642"/>
    </source>
</evidence>
<dbReference type="HAMAP" id="MF_00145">
    <property type="entry name" value="Phosphoglyc_kinase"/>
    <property type="match status" value="1"/>
</dbReference>
<dbReference type="SUPFAM" id="SSF53748">
    <property type="entry name" value="Phosphoglycerate kinase"/>
    <property type="match status" value="1"/>
</dbReference>
<feature type="binding site" evidence="13">
    <location>
        <position position="45"/>
    </location>
    <ligand>
        <name>substrate</name>
    </ligand>
</feature>
<evidence type="ECO:0000313" key="17">
    <source>
        <dbReference type="EMBL" id="AWI33789.1"/>
    </source>
</evidence>
<evidence type="ECO:0000256" key="4">
    <source>
        <dbReference type="ARBA" id="ARBA00008982"/>
    </source>
</evidence>
<dbReference type="UniPathway" id="UPA00109">
    <property type="reaction ID" value="UER00185"/>
</dbReference>
<dbReference type="PIRSF" id="PIRSF000724">
    <property type="entry name" value="Pgk"/>
    <property type="match status" value="1"/>
</dbReference>
<dbReference type="KEGG" id="had:CDV25_02685"/>
<dbReference type="GO" id="GO:0043531">
    <property type="term" value="F:ADP binding"/>
    <property type="evidence" value="ECO:0007669"/>
    <property type="project" value="TreeGrafter"/>
</dbReference>
<dbReference type="FunFam" id="3.40.50.1260:FF:000006">
    <property type="entry name" value="Phosphoglycerate kinase"/>
    <property type="match status" value="1"/>
</dbReference>
<keyword evidence="11 13" id="KW-0067">ATP-binding</keyword>
<keyword evidence="12 13" id="KW-0324">Glycolysis</keyword>
<protein>
    <recommendedName>
        <fullName evidence="6 13">Phosphoglycerate kinase</fullName>
        <ecNumber evidence="5 13">2.7.2.3</ecNumber>
    </recommendedName>
</protein>
<gene>
    <name evidence="13 17" type="primary">pgk</name>
    <name evidence="17" type="ORF">CDV25_02685</name>
</gene>